<organism evidence="1 2">
    <name type="scientific">Scophthalmus maximus</name>
    <name type="common">Turbot</name>
    <name type="synonym">Psetta maxima</name>
    <dbReference type="NCBI Taxonomy" id="52904"/>
    <lineage>
        <taxon>Eukaryota</taxon>
        <taxon>Metazoa</taxon>
        <taxon>Chordata</taxon>
        <taxon>Craniata</taxon>
        <taxon>Vertebrata</taxon>
        <taxon>Euteleostomi</taxon>
        <taxon>Actinopterygii</taxon>
        <taxon>Neopterygii</taxon>
        <taxon>Teleostei</taxon>
        <taxon>Neoteleostei</taxon>
        <taxon>Acanthomorphata</taxon>
        <taxon>Carangaria</taxon>
        <taxon>Pleuronectiformes</taxon>
        <taxon>Pleuronectoidei</taxon>
        <taxon>Scophthalmidae</taxon>
        <taxon>Scophthalmus</taxon>
    </lineage>
</organism>
<dbReference type="EMBL" id="VEVO01000013">
    <property type="protein sequence ID" value="KAF0032354.1"/>
    <property type="molecule type" value="Genomic_DNA"/>
</dbReference>
<accession>A0A6A4SMN2</accession>
<proteinExistence type="predicted"/>
<comment type="caution">
    <text evidence="1">The sequence shown here is derived from an EMBL/GenBank/DDBJ whole genome shotgun (WGS) entry which is preliminary data.</text>
</comment>
<name>A0A6A4SMN2_SCOMX</name>
<protein>
    <submittedName>
        <fullName evidence="1">Uncharacterized protein</fullName>
    </submittedName>
</protein>
<gene>
    <name evidence="1" type="ORF">F2P81_014644</name>
</gene>
<sequence>MRRDDVQARSEAMVPWPGIFRSRSMACCLRARPPLRSSGQLPDSQLLQAVSGSLSKGWTQDLAKNLSASS</sequence>
<reference evidence="1 2" key="1">
    <citation type="submission" date="2019-06" db="EMBL/GenBank/DDBJ databases">
        <title>Draft genomes of female and male turbot (Scophthalmus maximus).</title>
        <authorList>
            <person name="Xu H."/>
            <person name="Xu X.-W."/>
            <person name="Shao C."/>
            <person name="Chen S."/>
        </authorList>
    </citation>
    <scope>NUCLEOTIDE SEQUENCE [LARGE SCALE GENOMIC DNA]</scope>
    <source>
        <strain evidence="1">Ysfricsl-2016a</strain>
        <tissue evidence="1">Blood</tissue>
    </source>
</reference>
<evidence type="ECO:0000313" key="2">
    <source>
        <dbReference type="Proteomes" id="UP000438429"/>
    </source>
</evidence>
<evidence type="ECO:0000313" key="1">
    <source>
        <dbReference type="EMBL" id="KAF0032354.1"/>
    </source>
</evidence>
<dbReference type="Proteomes" id="UP000438429">
    <property type="component" value="Unassembled WGS sequence"/>
</dbReference>
<dbReference type="AlphaFoldDB" id="A0A6A4SMN2"/>